<evidence type="ECO:0000313" key="3">
    <source>
        <dbReference type="Proteomes" id="UP000318815"/>
    </source>
</evidence>
<dbReference type="EMBL" id="VOHS01000010">
    <property type="protein sequence ID" value="TWW00262.1"/>
    <property type="molecule type" value="Genomic_DNA"/>
</dbReference>
<organism evidence="2 3">
    <name type="scientific">Chitinophaga pinensis</name>
    <dbReference type="NCBI Taxonomy" id="79329"/>
    <lineage>
        <taxon>Bacteria</taxon>
        <taxon>Pseudomonadati</taxon>
        <taxon>Bacteroidota</taxon>
        <taxon>Chitinophagia</taxon>
        <taxon>Chitinophagales</taxon>
        <taxon>Chitinophagaceae</taxon>
        <taxon>Chitinophaga</taxon>
    </lineage>
</organism>
<gene>
    <name evidence="2" type="ORF">FEF09_13065</name>
</gene>
<feature type="signal peptide" evidence="1">
    <location>
        <begin position="1"/>
        <end position="19"/>
    </location>
</feature>
<evidence type="ECO:0000313" key="2">
    <source>
        <dbReference type="EMBL" id="TWW00262.1"/>
    </source>
</evidence>
<feature type="chain" id="PRO_5022735224" evidence="1">
    <location>
        <begin position="20"/>
        <end position="178"/>
    </location>
</feature>
<keyword evidence="1" id="KW-0732">Signal</keyword>
<dbReference type="AlphaFoldDB" id="A0A5C6LTK9"/>
<accession>A0A5C6LTK9</accession>
<keyword evidence="3" id="KW-1185">Reference proteome</keyword>
<name>A0A5C6LTK9_9BACT</name>
<reference evidence="2 3" key="1">
    <citation type="submission" date="2019-08" db="EMBL/GenBank/DDBJ databases">
        <title>Whole genome sequencing of chitin degrading bacteria Chitinophaga pinensis YS16.</title>
        <authorList>
            <person name="Singh R.P."/>
            <person name="Manchanda G."/>
            <person name="Maurya I.K."/>
            <person name="Joshi N.K."/>
            <person name="Srivastava A.K."/>
        </authorList>
    </citation>
    <scope>NUCLEOTIDE SEQUENCE [LARGE SCALE GENOMIC DNA]</scope>
    <source>
        <strain evidence="2 3">YS-16</strain>
    </source>
</reference>
<dbReference type="Proteomes" id="UP000318815">
    <property type="component" value="Unassembled WGS sequence"/>
</dbReference>
<dbReference type="OrthoDB" id="9806233at2"/>
<comment type="caution">
    <text evidence="2">The sequence shown here is derived from an EMBL/GenBank/DDBJ whole genome shotgun (WGS) entry which is preliminary data.</text>
</comment>
<sequence length="178" mass="20027">MKRKILFVILLLSCVTVSAQQKQSPYAVRISRILKRMPAQSQLQLDSCMQQITALGINGLAEMACMLRPPGKGDNTALQYALNGYANYVAAATRDSLRNKAVKAWGKALRLTTDVSCKTFLIEQLQFFGDNAAVTLLKPICYKLVSAILPFVYCHRSKLLLPGLRWSWHWIKQRVVVK</sequence>
<proteinExistence type="predicted"/>
<protein>
    <submittedName>
        <fullName evidence="2">Uncharacterized protein</fullName>
    </submittedName>
</protein>
<evidence type="ECO:0000256" key="1">
    <source>
        <dbReference type="SAM" id="SignalP"/>
    </source>
</evidence>
<dbReference type="RefSeq" id="WP_146305522.1">
    <property type="nucleotide sequence ID" value="NZ_VOHS01000010.1"/>
</dbReference>